<protein>
    <recommendedName>
        <fullName evidence="1">PRC-barrel domain-containing protein</fullName>
    </recommendedName>
</protein>
<feature type="domain" description="PRC-barrel" evidence="1">
    <location>
        <begin position="9"/>
        <end position="74"/>
    </location>
</feature>
<comment type="caution">
    <text evidence="2">The sequence shown here is derived from an EMBL/GenBank/DDBJ whole genome shotgun (WGS) entry which is preliminary data.</text>
</comment>
<dbReference type="GO" id="GO:0019684">
    <property type="term" value="P:photosynthesis, light reaction"/>
    <property type="evidence" value="ECO:0007669"/>
    <property type="project" value="InterPro"/>
</dbReference>
<evidence type="ECO:0000259" key="1">
    <source>
        <dbReference type="Pfam" id="PF05239"/>
    </source>
</evidence>
<dbReference type="Gene3D" id="3.90.50.10">
    <property type="entry name" value="Photosynthetic Reaction Center, subunit H, domain 2"/>
    <property type="match status" value="1"/>
</dbReference>
<dbReference type="Pfam" id="PF05239">
    <property type="entry name" value="PRC"/>
    <property type="match status" value="1"/>
</dbReference>
<dbReference type="Proteomes" id="UP000680865">
    <property type="component" value="Unassembled WGS sequence"/>
</dbReference>
<dbReference type="AlphaFoldDB" id="A0A919W1D9"/>
<dbReference type="EMBL" id="BOQP01000055">
    <property type="protein sequence ID" value="GIM83362.1"/>
    <property type="molecule type" value="Genomic_DNA"/>
</dbReference>
<sequence length="128" mass="14136">MLTQNDIFQLSDATVYDFDGDKIGSVGQVFLDARTGDPEWVTVRTGLFGTKETFVPLQRASVDGDRLTVPVDKATVKDAPRIDADSALTFAEEKELYEYYGSPALAPGATRARLRKHVMTEEQPGSRH</sequence>
<dbReference type="InterPro" id="IPR027275">
    <property type="entry name" value="PRC-brl_dom"/>
</dbReference>
<reference evidence="2" key="1">
    <citation type="submission" date="2021-03" db="EMBL/GenBank/DDBJ databases">
        <title>Whole genome shotgun sequence of Actinoplanes consettensis NBRC 14913.</title>
        <authorList>
            <person name="Komaki H."/>
            <person name="Tamura T."/>
        </authorList>
    </citation>
    <scope>NUCLEOTIDE SEQUENCE</scope>
    <source>
        <strain evidence="2">NBRC 14913</strain>
    </source>
</reference>
<evidence type="ECO:0000313" key="3">
    <source>
        <dbReference type="Proteomes" id="UP000680865"/>
    </source>
</evidence>
<evidence type="ECO:0000313" key="2">
    <source>
        <dbReference type="EMBL" id="GIM83362.1"/>
    </source>
</evidence>
<dbReference type="RefSeq" id="WP_203843798.1">
    <property type="nucleotide sequence ID" value="NZ_BAAATW010000002.1"/>
</dbReference>
<organism evidence="2 3">
    <name type="scientific">Winogradskya consettensis</name>
    <dbReference type="NCBI Taxonomy" id="113560"/>
    <lineage>
        <taxon>Bacteria</taxon>
        <taxon>Bacillati</taxon>
        <taxon>Actinomycetota</taxon>
        <taxon>Actinomycetes</taxon>
        <taxon>Micromonosporales</taxon>
        <taxon>Micromonosporaceae</taxon>
        <taxon>Winogradskya</taxon>
    </lineage>
</organism>
<name>A0A919W1D9_9ACTN</name>
<dbReference type="SUPFAM" id="SSF50346">
    <property type="entry name" value="PRC-barrel domain"/>
    <property type="match status" value="1"/>
</dbReference>
<dbReference type="InterPro" id="IPR014747">
    <property type="entry name" value="Bac_photo_RC_H_C"/>
</dbReference>
<dbReference type="GO" id="GO:0030077">
    <property type="term" value="C:plasma membrane light-harvesting complex"/>
    <property type="evidence" value="ECO:0007669"/>
    <property type="project" value="InterPro"/>
</dbReference>
<proteinExistence type="predicted"/>
<gene>
    <name evidence="2" type="ORF">Aco04nite_86160</name>
</gene>
<keyword evidence="3" id="KW-1185">Reference proteome</keyword>
<accession>A0A919W1D9</accession>
<dbReference type="InterPro" id="IPR011033">
    <property type="entry name" value="PRC_barrel-like_sf"/>
</dbReference>